<dbReference type="FunFam" id="2.40.10.10:FF:000002">
    <property type="entry name" value="Transmembrane protease serine"/>
    <property type="match status" value="1"/>
</dbReference>
<dbReference type="Pfam" id="PF00629">
    <property type="entry name" value="MAM"/>
    <property type="match status" value="3"/>
</dbReference>
<reference evidence="12" key="1">
    <citation type="submission" date="2021-01" db="EMBL/GenBank/DDBJ databases">
        <authorList>
            <person name="Li R."/>
            <person name="Bekaert M."/>
        </authorList>
    </citation>
    <scope>NUCLEOTIDE SEQUENCE</scope>
    <source>
        <strain evidence="12">Farmed</strain>
    </source>
</reference>
<evidence type="ECO:0000256" key="8">
    <source>
        <dbReference type="PROSITE-ProRule" id="PRU00124"/>
    </source>
</evidence>
<feature type="domain" description="FZ" evidence="9">
    <location>
        <begin position="375"/>
        <end position="500"/>
    </location>
</feature>
<keyword evidence="2" id="KW-0732">Signal</keyword>
<dbReference type="EMBL" id="CAHIKZ030005477">
    <property type="protein sequence ID" value="CAE1326370.1"/>
    <property type="molecule type" value="Genomic_DNA"/>
</dbReference>
<dbReference type="PANTHER" id="PTHR24252">
    <property type="entry name" value="ACROSIN-RELATED"/>
    <property type="match status" value="1"/>
</dbReference>
<keyword evidence="4" id="KW-0812">Transmembrane</keyword>
<evidence type="ECO:0000256" key="2">
    <source>
        <dbReference type="ARBA" id="ARBA00022729"/>
    </source>
</evidence>
<dbReference type="Gene3D" id="4.10.400.10">
    <property type="entry name" value="Low-density Lipoprotein Receptor"/>
    <property type="match status" value="6"/>
</dbReference>
<dbReference type="PANTHER" id="PTHR24252:SF27">
    <property type="entry name" value="TRANSMEMBRANE PROTEASE SERINE 3-LIKE"/>
    <property type="match status" value="1"/>
</dbReference>
<dbReference type="InterPro" id="IPR023415">
    <property type="entry name" value="LDLR_class-A_CS"/>
</dbReference>
<comment type="similarity">
    <text evidence="7">Belongs to the peptidase S1 family. CLIP subfamily.</text>
</comment>
<gene>
    <name evidence="12" type="ORF">SPHA_75913</name>
</gene>
<dbReference type="PROSITE" id="PS01209">
    <property type="entry name" value="LDLRA_1"/>
    <property type="match status" value="4"/>
</dbReference>
<dbReference type="Pfam" id="PF01392">
    <property type="entry name" value="Fz"/>
    <property type="match status" value="4"/>
</dbReference>
<dbReference type="InterPro" id="IPR002172">
    <property type="entry name" value="LDrepeatLR_classA_rpt"/>
</dbReference>
<dbReference type="SMART" id="SM00063">
    <property type="entry name" value="FRI"/>
    <property type="match status" value="1"/>
</dbReference>
<dbReference type="FunFam" id="2.40.10.10:FF:000068">
    <property type="entry name" value="transmembrane protease serine 2"/>
    <property type="match status" value="1"/>
</dbReference>
<keyword evidence="12" id="KW-0378">Hydrolase</keyword>
<dbReference type="PRINTS" id="PR00261">
    <property type="entry name" value="LDLRECEPTOR"/>
</dbReference>
<feature type="disulfide bond" evidence="8">
    <location>
        <begin position="1539"/>
        <end position="1551"/>
    </location>
</feature>
<proteinExistence type="inferred from homology"/>
<feature type="disulfide bond" evidence="8">
    <location>
        <begin position="528"/>
        <end position="546"/>
    </location>
</feature>
<dbReference type="PROSITE" id="PS50038">
    <property type="entry name" value="FZ"/>
    <property type="match status" value="4"/>
</dbReference>
<dbReference type="FunFam" id="4.10.400.10:FF:000034">
    <property type="entry name" value="Low-density lipoprotein receptor-related protein 2"/>
    <property type="match status" value="1"/>
</dbReference>
<dbReference type="SUPFAM" id="SSF57424">
    <property type="entry name" value="LDL receptor-like module"/>
    <property type="match status" value="6"/>
</dbReference>
<feature type="domain" description="Peptidase S1" evidence="11">
    <location>
        <begin position="708"/>
        <end position="941"/>
    </location>
</feature>
<dbReference type="OrthoDB" id="10061449at2759"/>
<feature type="domain" description="FZ" evidence="9">
    <location>
        <begin position="1"/>
        <end position="122"/>
    </location>
</feature>
<dbReference type="CDD" id="cd07066">
    <property type="entry name" value="CRD_FZ"/>
    <property type="match status" value="4"/>
</dbReference>
<sequence length="1575" mass="176072">MFPNLFNDDNIDASKKRFYTNATDVINRGCSSFALHYMCSLIFPKCVDGYMLYPCKSTCLEIKSKCGPDATIFPCEYFVDDETYCFYPEPITTEKTELPTTVSKRTTTTTAATTTSDLCFALDFKTCADTGYTRTMFPNLFNDDNIDASKKRFYTNATDVINRGCSSFALHYMCSLIFPKCVDGYMLYPCKSTCLEIQRNCGPEATFFSCEYFIDDKTYCFLPDPMPTTKVTVPAITTTVETTTQDMCFLLTSTPCGSLYPKTMFPNIFNDKDLNAAMNTFKKLAEPILKQNCSSLSLHYLCGLIFPKCDAGFAKFSCNSTCQAVNESCGSALIKCTSLTDDSNLCFLPEQQTTTALVTTTIQKTTTPELGPDSCYTLPEQMCIDTGYTRMMTPNLFNDMDLNDAKKRFQDIAIPIIKSNCSSLITHYMCGMIFPKCENSFIKYACKSTCETIKNDCGSAATLISCEQLTDADEFCFLPTVRNCDPDFEHKCVSGECIKKYQVCDNITQCTDGSDEKNCTCPFGQFTCNNGKCIMSEWVCDGESDCDDASDERDCNKCLTHQFVCDDYTCIESNKRCDYAIDCPDGSDEHRCVIKSDEDLLSVVVNERDYIICASTWSDDLGSLACEKVGMGTFNNTIVTTSKWSIRFAHIEQQASNVTSPTVFGPVTIRSYCKDNNGIKLTCAFKGCGIAPMFSSMSDYSPQVVPMIVRGSETAPGSNPWYTLLHIGSKVCGGSIINEDFIITAAHCVSGYQPENIFVYLAPSDQSKKKPYRMKKHVHRIVMHNFTWIPKINDIALLQLKTPINFDEYIQPICLVGKNDIFTSKSSCWSSGYGYTSSSKNSSISNTLQEAKMTLWQTKKCNSSRVWNGEIKTGICAGYYSGQIAVCLGDSGGALWCKDEHNIAKLVGITSFVPRICDTKERPGVFTDVKLFLSWIERKTKCHFRCKDNSCLFDDDLLCDRTPNCPDGSDETLLCTTSVSCSFDDKFLCGYKISNWTWSKPVIVEQDLPKFDHTHGGPPGRFIYGKAESGILQTPVFTVDQPNCVRFFYQALKAQYSNMHVYLIDELNNRNPAILLWTLPKQSMTDTWKMALLNINVTGTFSLKFILKNSQGSIVNLDDIHISNGTCSEKSCLPNEISCNQNNYNALCLPKEAQCNSLNHCDITSEDEINCADSFYHCEFDNGVVCGIQQSKEDLFDWFYVPARTINNIDHTTRTADGMLAYASTYHPRTDSWRKRMTLKLRSGNIPHCLQFFFQYDSTATLQVSLFTGKVTRTLWSYSQYKATTWAKAQVSLPALQGDSEVYFDTIGAPPDSTPRPFIVLDDISIARGACPNLTCDANWLACASGDLCYHSSAKCNRHINCMDFSDETDCLCNNDEFKCGSGRCIDNAKLCNGKQDCRDGSDEITPCEIYNNVTCSFEKPYKCGYRTNGTEFIWLRTKGDTPSTDTGPSGDHYNNKEGYYMYTEGTDGEEGDKATLTSPHFQTKQTSSLHFYYHMFGNAIKGRNYQNDMAIDDISLYHSPCSSSGVPSTTPISNATACEGDKWQCKTGECISIHLKCNKVQNCADNTDELLCPN</sequence>
<dbReference type="EC" id="3.4.21.-" evidence="12"/>
<evidence type="ECO:0000256" key="5">
    <source>
        <dbReference type="ARBA" id="ARBA00023157"/>
    </source>
</evidence>
<dbReference type="InterPro" id="IPR000998">
    <property type="entry name" value="MAM_dom"/>
</dbReference>
<feature type="disulfide bond" evidence="8">
    <location>
        <begin position="1356"/>
        <end position="1371"/>
    </location>
</feature>
<feature type="disulfide bond" evidence="8">
    <location>
        <begin position="1546"/>
        <end position="1564"/>
    </location>
</feature>
<dbReference type="SUPFAM" id="SSF63501">
    <property type="entry name" value="Frizzled cysteine-rich domain"/>
    <property type="match status" value="4"/>
</dbReference>
<dbReference type="InterPro" id="IPR001254">
    <property type="entry name" value="Trypsin_dom"/>
</dbReference>
<dbReference type="Gene3D" id="2.60.120.200">
    <property type="match status" value="3"/>
</dbReference>
<dbReference type="SUPFAM" id="SSF50494">
    <property type="entry name" value="Trypsin-like serine proteases"/>
    <property type="match status" value="1"/>
</dbReference>
<dbReference type="CDD" id="cd06263">
    <property type="entry name" value="MAM"/>
    <property type="match status" value="1"/>
</dbReference>
<feature type="disulfide bond" evidence="8">
    <location>
        <begin position="540"/>
        <end position="555"/>
    </location>
</feature>
<evidence type="ECO:0000256" key="3">
    <source>
        <dbReference type="ARBA" id="ARBA00022737"/>
    </source>
</evidence>
<dbReference type="SUPFAM" id="SSF49899">
    <property type="entry name" value="Concanavalin A-like lectins/glucanases"/>
    <property type="match status" value="3"/>
</dbReference>
<dbReference type="SMART" id="SM00020">
    <property type="entry name" value="Tryp_SPc"/>
    <property type="match status" value="1"/>
</dbReference>
<keyword evidence="4" id="KW-0735">Signal-anchor</keyword>
<comment type="caution">
    <text evidence="8">Lacks conserved residue(s) required for the propagation of feature annotation.</text>
</comment>
<feature type="disulfide bond" evidence="8">
    <location>
        <begin position="565"/>
        <end position="583"/>
    </location>
</feature>
<feature type="domain" description="MAM" evidence="10">
    <location>
        <begin position="1176"/>
        <end position="1333"/>
    </location>
</feature>
<evidence type="ECO:0000259" key="10">
    <source>
        <dbReference type="PROSITE" id="PS50060"/>
    </source>
</evidence>
<keyword evidence="13" id="KW-1185">Reference proteome</keyword>
<feature type="domain" description="FZ" evidence="9">
    <location>
        <begin position="247"/>
        <end position="329"/>
    </location>
</feature>
<dbReference type="Proteomes" id="UP000597762">
    <property type="component" value="Unassembled WGS sequence"/>
</dbReference>
<dbReference type="CDD" id="cd00190">
    <property type="entry name" value="Tryp_SPc"/>
    <property type="match status" value="1"/>
</dbReference>
<dbReference type="PROSITE" id="PS50240">
    <property type="entry name" value="TRYPSIN_DOM"/>
    <property type="match status" value="1"/>
</dbReference>
<feature type="disulfide bond" evidence="8">
    <location>
        <begin position="504"/>
        <end position="519"/>
    </location>
</feature>
<evidence type="ECO:0000256" key="4">
    <source>
        <dbReference type="ARBA" id="ARBA00022968"/>
    </source>
</evidence>
<dbReference type="Gene3D" id="2.40.10.10">
    <property type="entry name" value="Trypsin-like serine proteases"/>
    <property type="match status" value="1"/>
</dbReference>
<evidence type="ECO:0000256" key="1">
    <source>
        <dbReference type="ARBA" id="ARBA00004401"/>
    </source>
</evidence>
<evidence type="ECO:0000313" key="13">
    <source>
        <dbReference type="Proteomes" id="UP000597762"/>
    </source>
</evidence>
<dbReference type="GO" id="GO:0006508">
    <property type="term" value="P:proteolysis"/>
    <property type="evidence" value="ECO:0007669"/>
    <property type="project" value="InterPro"/>
</dbReference>
<evidence type="ECO:0000259" key="11">
    <source>
        <dbReference type="PROSITE" id="PS50240"/>
    </source>
</evidence>
<dbReference type="Gene3D" id="1.10.2000.10">
    <property type="entry name" value="Frizzled cysteine-rich domain"/>
    <property type="match status" value="4"/>
</dbReference>
<dbReference type="PROSITE" id="PS00134">
    <property type="entry name" value="TRYPSIN_HIS"/>
    <property type="match status" value="1"/>
</dbReference>
<dbReference type="SMART" id="SM00192">
    <property type="entry name" value="LDLa"/>
    <property type="match status" value="8"/>
</dbReference>
<comment type="subcellular location">
    <subcellularLocation>
        <location evidence="1">Cell membrane</location>
        <topology evidence="1">Single-pass type II membrane protein</topology>
    </subcellularLocation>
</comment>
<dbReference type="InterPro" id="IPR020067">
    <property type="entry name" value="Frizzled_dom"/>
</dbReference>
<accession>A0A812ENN1</accession>
<dbReference type="PROSITE" id="PS50068">
    <property type="entry name" value="LDLRA_2"/>
    <property type="match status" value="7"/>
</dbReference>
<dbReference type="Pfam" id="PF00089">
    <property type="entry name" value="Trypsin"/>
    <property type="match status" value="1"/>
</dbReference>
<evidence type="ECO:0000256" key="7">
    <source>
        <dbReference type="ARBA" id="ARBA00024195"/>
    </source>
</evidence>
<feature type="domain" description="MAM" evidence="10">
    <location>
        <begin position="979"/>
        <end position="1129"/>
    </location>
</feature>
<dbReference type="PROSITE" id="PS50060">
    <property type="entry name" value="MAM_2"/>
    <property type="match status" value="3"/>
</dbReference>
<dbReference type="Pfam" id="PF00057">
    <property type="entry name" value="Ldl_recept_a"/>
    <property type="match status" value="5"/>
</dbReference>
<keyword evidence="6" id="KW-0325">Glycoprotein</keyword>
<feature type="disulfide bond" evidence="8">
    <location>
        <begin position="521"/>
        <end position="533"/>
    </location>
</feature>
<comment type="caution">
    <text evidence="12">The sequence shown here is derived from an EMBL/GenBank/DDBJ whole genome shotgun (WGS) entry which is preliminary data.</text>
</comment>
<evidence type="ECO:0000259" key="9">
    <source>
        <dbReference type="PROSITE" id="PS50038"/>
    </source>
</evidence>
<dbReference type="GO" id="GO:0005886">
    <property type="term" value="C:plasma membrane"/>
    <property type="evidence" value="ECO:0007669"/>
    <property type="project" value="UniProtKB-SubCell"/>
</dbReference>
<protein>
    <submittedName>
        <fullName evidence="12">CORIN</fullName>
        <ecNumber evidence="12">3.4.21.-</ecNumber>
    </submittedName>
</protein>
<feature type="disulfide bond" evidence="8">
    <location>
        <begin position="492"/>
        <end position="510"/>
    </location>
</feature>
<feature type="disulfide bond" evidence="8">
    <location>
        <begin position="1558"/>
        <end position="1573"/>
    </location>
</feature>
<feature type="disulfide bond" evidence="8">
    <location>
        <begin position="1380"/>
        <end position="1398"/>
    </location>
</feature>
<feature type="domain" description="FZ" evidence="9">
    <location>
        <begin position="114"/>
        <end position="251"/>
    </location>
</feature>
<keyword evidence="3" id="KW-0677">Repeat</keyword>
<dbReference type="InterPro" id="IPR009003">
    <property type="entry name" value="Peptidase_S1_PA"/>
</dbReference>
<organism evidence="12 13">
    <name type="scientific">Acanthosepion pharaonis</name>
    <name type="common">Pharaoh cuttlefish</name>
    <name type="synonym">Sepia pharaonis</name>
    <dbReference type="NCBI Taxonomy" id="158019"/>
    <lineage>
        <taxon>Eukaryota</taxon>
        <taxon>Metazoa</taxon>
        <taxon>Spiralia</taxon>
        <taxon>Lophotrochozoa</taxon>
        <taxon>Mollusca</taxon>
        <taxon>Cephalopoda</taxon>
        <taxon>Coleoidea</taxon>
        <taxon>Decapodiformes</taxon>
        <taxon>Sepiida</taxon>
        <taxon>Sepiina</taxon>
        <taxon>Sepiidae</taxon>
        <taxon>Acanthosepion</taxon>
    </lineage>
</organism>
<dbReference type="SMART" id="SM00137">
    <property type="entry name" value="MAM"/>
    <property type="match status" value="3"/>
</dbReference>
<keyword evidence="5 8" id="KW-1015">Disulfide bond</keyword>
<dbReference type="GO" id="GO:0004252">
    <property type="term" value="F:serine-type endopeptidase activity"/>
    <property type="evidence" value="ECO:0007669"/>
    <property type="project" value="InterPro"/>
</dbReference>
<dbReference type="CDD" id="cd00112">
    <property type="entry name" value="LDLa"/>
    <property type="match status" value="7"/>
</dbReference>
<feature type="disulfide bond" evidence="8">
    <location>
        <begin position="577"/>
        <end position="592"/>
    </location>
</feature>
<feature type="disulfide bond" evidence="8">
    <location>
        <begin position="558"/>
        <end position="570"/>
    </location>
</feature>
<dbReference type="InterPro" id="IPR036790">
    <property type="entry name" value="Frizzled_dom_sf"/>
</dbReference>
<dbReference type="InterPro" id="IPR036055">
    <property type="entry name" value="LDL_receptor-like_sf"/>
</dbReference>
<dbReference type="InterPro" id="IPR018114">
    <property type="entry name" value="TRYPSIN_HIS"/>
</dbReference>
<evidence type="ECO:0000313" key="12">
    <source>
        <dbReference type="EMBL" id="CAE1326370.1"/>
    </source>
</evidence>
<name>A0A812ENN1_ACAPH</name>
<feature type="disulfide bond" evidence="8">
    <location>
        <begin position="1373"/>
        <end position="1385"/>
    </location>
</feature>
<feature type="domain" description="MAM" evidence="10">
    <location>
        <begin position="1414"/>
        <end position="1545"/>
    </location>
</feature>
<dbReference type="InterPro" id="IPR043504">
    <property type="entry name" value="Peptidase_S1_PA_chymotrypsin"/>
</dbReference>
<dbReference type="InterPro" id="IPR013320">
    <property type="entry name" value="ConA-like_dom_sf"/>
</dbReference>
<evidence type="ECO:0000256" key="6">
    <source>
        <dbReference type="ARBA" id="ARBA00023180"/>
    </source>
</evidence>